<dbReference type="AlphaFoldDB" id="A0AAD1URZ6"/>
<name>A0AAD1URZ6_EUPCR</name>
<keyword evidence="3" id="KW-0862">Zinc</keyword>
<dbReference type="InterPro" id="IPR051834">
    <property type="entry name" value="RING_finger_E3_ligase"/>
</dbReference>
<dbReference type="PANTHER" id="PTHR45931:SF3">
    <property type="entry name" value="RING ZINC FINGER-CONTAINING PROTEIN"/>
    <property type="match status" value="1"/>
</dbReference>
<dbReference type="GO" id="GO:0061630">
    <property type="term" value="F:ubiquitin protein ligase activity"/>
    <property type="evidence" value="ECO:0007669"/>
    <property type="project" value="TreeGrafter"/>
</dbReference>
<evidence type="ECO:0000259" key="6">
    <source>
        <dbReference type="PROSITE" id="PS50089"/>
    </source>
</evidence>
<dbReference type="Pfam" id="PF13639">
    <property type="entry name" value="zf-RING_2"/>
    <property type="match status" value="1"/>
</dbReference>
<dbReference type="EMBL" id="CAMPGE010013454">
    <property type="protein sequence ID" value="CAI2372187.1"/>
    <property type="molecule type" value="Genomic_DNA"/>
</dbReference>
<accession>A0AAD1URZ6</accession>
<evidence type="ECO:0000256" key="5">
    <source>
        <dbReference type="SAM" id="MobiDB-lite"/>
    </source>
</evidence>
<dbReference type="GO" id="GO:0006511">
    <property type="term" value="P:ubiquitin-dependent protein catabolic process"/>
    <property type="evidence" value="ECO:0007669"/>
    <property type="project" value="TreeGrafter"/>
</dbReference>
<evidence type="ECO:0000256" key="2">
    <source>
        <dbReference type="ARBA" id="ARBA00022771"/>
    </source>
</evidence>
<dbReference type="SMART" id="SM00184">
    <property type="entry name" value="RING"/>
    <property type="match status" value="1"/>
</dbReference>
<sequence length="358" mass="41797">MEVYCHSCFKISKQRVSDYQYENQCIRCCYCLSDFIEVTDERLDRVVQEPIRGHISIQTLSDHLENKDYDGLKQYVVDYELNKENLTESENDNLCERKSDESSEDNNDRNNESFGIDPASLESFEASHNHEESSNQSHESQNNQENILPYNINPFGELNRLIRTITPNRTDENRIERRQEIQQRYTFGNNWVLDENSENESESDGTTLRFERTIAVSIDAPNAELLSQDQFLRLQEIFEEAFDFQNFVTNFSQSFSRIDQILENELGNMSINAQNRQVPTQEAIDELPQVTLSKRHCKWIPNSGEYECPNCVICISEISIGIEAIFMPCGHIFHKECLLQWFQNNHKCPTCRLELPTS</sequence>
<protein>
    <recommendedName>
        <fullName evidence="6">RING-type domain-containing protein</fullName>
    </recommendedName>
</protein>
<comment type="caution">
    <text evidence="7">The sequence shown here is derived from an EMBL/GenBank/DDBJ whole genome shotgun (WGS) entry which is preliminary data.</text>
</comment>
<dbReference type="InterPro" id="IPR013083">
    <property type="entry name" value="Znf_RING/FYVE/PHD"/>
</dbReference>
<feature type="region of interest" description="Disordered" evidence="5">
    <location>
        <begin position="88"/>
        <end position="116"/>
    </location>
</feature>
<evidence type="ECO:0000256" key="1">
    <source>
        <dbReference type="ARBA" id="ARBA00022723"/>
    </source>
</evidence>
<dbReference type="Proteomes" id="UP001295684">
    <property type="component" value="Unassembled WGS sequence"/>
</dbReference>
<feature type="domain" description="RING-type" evidence="6">
    <location>
        <begin position="311"/>
        <end position="352"/>
    </location>
</feature>
<evidence type="ECO:0000313" key="7">
    <source>
        <dbReference type="EMBL" id="CAI2372187.1"/>
    </source>
</evidence>
<dbReference type="GO" id="GO:0005634">
    <property type="term" value="C:nucleus"/>
    <property type="evidence" value="ECO:0007669"/>
    <property type="project" value="TreeGrafter"/>
</dbReference>
<evidence type="ECO:0000256" key="3">
    <source>
        <dbReference type="ARBA" id="ARBA00022833"/>
    </source>
</evidence>
<evidence type="ECO:0000313" key="8">
    <source>
        <dbReference type="Proteomes" id="UP001295684"/>
    </source>
</evidence>
<dbReference type="PANTHER" id="PTHR45931">
    <property type="entry name" value="SI:CH211-59O9.10"/>
    <property type="match status" value="1"/>
</dbReference>
<dbReference type="GO" id="GO:0008270">
    <property type="term" value="F:zinc ion binding"/>
    <property type="evidence" value="ECO:0007669"/>
    <property type="project" value="UniProtKB-KW"/>
</dbReference>
<organism evidence="7 8">
    <name type="scientific">Euplotes crassus</name>
    <dbReference type="NCBI Taxonomy" id="5936"/>
    <lineage>
        <taxon>Eukaryota</taxon>
        <taxon>Sar</taxon>
        <taxon>Alveolata</taxon>
        <taxon>Ciliophora</taxon>
        <taxon>Intramacronucleata</taxon>
        <taxon>Spirotrichea</taxon>
        <taxon>Hypotrichia</taxon>
        <taxon>Euplotida</taxon>
        <taxon>Euplotidae</taxon>
        <taxon>Moneuplotes</taxon>
    </lineage>
</organism>
<feature type="compositionally biased region" description="Basic and acidic residues" evidence="5">
    <location>
        <begin position="94"/>
        <end position="111"/>
    </location>
</feature>
<evidence type="ECO:0000256" key="4">
    <source>
        <dbReference type="PROSITE-ProRule" id="PRU00175"/>
    </source>
</evidence>
<dbReference type="CDD" id="cd16448">
    <property type="entry name" value="RING-H2"/>
    <property type="match status" value="1"/>
</dbReference>
<reference evidence="7" key="1">
    <citation type="submission" date="2023-07" db="EMBL/GenBank/DDBJ databases">
        <authorList>
            <consortium name="AG Swart"/>
            <person name="Singh M."/>
            <person name="Singh A."/>
            <person name="Seah K."/>
            <person name="Emmerich C."/>
        </authorList>
    </citation>
    <scope>NUCLEOTIDE SEQUENCE</scope>
    <source>
        <strain evidence="7">DP1</strain>
    </source>
</reference>
<proteinExistence type="predicted"/>
<dbReference type="InterPro" id="IPR001841">
    <property type="entry name" value="Znf_RING"/>
</dbReference>
<keyword evidence="8" id="KW-1185">Reference proteome</keyword>
<keyword evidence="2 4" id="KW-0863">Zinc-finger</keyword>
<dbReference type="Gene3D" id="3.30.40.10">
    <property type="entry name" value="Zinc/RING finger domain, C3HC4 (zinc finger)"/>
    <property type="match status" value="1"/>
</dbReference>
<gene>
    <name evidence="7" type="ORF">ECRASSUSDP1_LOCUS13515</name>
</gene>
<dbReference type="SUPFAM" id="SSF57850">
    <property type="entry name" value="RING/U-box"/>
    <property type="match status" value="1"/>
</dbReference>
<keyword evidence="1" id="KW-0479">Metal-binding</keyword>
<dbReference type="PROSITE" id="PS50089">
    <property type="entry name" value="ZF_RING_2"/>
    <property type="match status" value="1"/>
</dbReference>